<dbReference type="PROSITE" id="PS50949">
    <property type="entry name" value="HTH_GNTR"/>
    <property type="match status" value="2"/>
</dbReference>
<protein>
    <submittedName>
        <fullName evidence="5">Transcriptional regulator NanR</fullName>
    </submittedName>
</protein>
<evidence type="ECO:0000313" key="6">
    <source>
        <dbReference type="Proteomes" id="UP000095544"/>
    </source>
</evidence>
<dbReference type="InterPro" id="IPR036390">
    <property type="entry name" value="WH_DNA-bd_sf"/>
</dbReference>
<dbReference type="GO" id="GO:0003700">
    <property type="term" value="F:DNA-binding transcription factor activity"/>
    <property type="evidence" value="ECO:0007669"/>
    <property type="project" value="InterPro"/>
</dbReference>
<accession>A0A174LMC0</accession>
<proteinExistence type="predicted"/>
<dbReference type="Pfam" id="PF00392">
    <property type="entry name" value="GntR"/>
    <property type="match status" value="2"/>
</dbReference>
<dbReference type="SUPFAM" id="SSF46785">
    <property type="entry name" value="Winged helix' DNA-binding domain"/>
    <property type="match status" value="2"/>
</dbReference>
<gene>
    <name evidence="5" type="ORF">ERS852491_04592</name>
</gene>
<dbReference type="OrthoDB" id="1957253at2"/>
<keyword evidence="2" id="KW-0238">DNA-binding</keyword>
<feature type="domain" description="HTH gntR-type" evidence="4">
    <location>
        <begin position="5"/>
        <end position="73"/>
    </location>
</feature>
<dbReference type="PANTHER" id="PTHR43537:SF5">
    <property type="entry name" value="UXU OPERON TRANSCRIPTIONAL REGULATOR"/>
    <property type="match status" value="1"/>
</dbReference>
<dbReference type="EMBL" id="CYZU01000068">
    <property type="protein sequence ID" value="CUP22589.1"/>
    <property type="molecule type" value="Genomic_DNA"/>
</dbReference>
<dbReference type="SMART" id="SM00345">
    <property type="entry name" value="HTH_GNTR"/>
    <property type="match status" value="2"/>
</dbReference>
<reference evidence="5 6" key="1">
    <citation type="submission" date="2015-09" db="EMBL/GenBank/DDBJ databases">
        <authorList>
            <consortium name="Pathogen Informatics"/>
        </authorList>
    </citation>
    <scope>NUCLEOTIDE SEQUENCE [LARGE SCALE GENOMIC DNA]</scope>
    <source>
        <strain evidence="5 6">2789STDY5834876</strain>
    </source>
</reference>
<dbReference type="STRING" id="39482.ERS852491_04592"/>
<dbReference type="InterPro" id="IPR000524">
    <property type="entry name" value="Tscrpt_reg_HTH_GntR"/>
</dbReference>
<name>A0A174LMC0_9FIRM</name>
<dbReference type="Gene3D" id="1.10.10.10">
    <property type="entry name" value="Winged helix-like DNA-binding domain superfamily/Winged helix DNA-binding domain"/>
    <property type="match status" value="2"/>
</dbReference>
<dbReference type="RefSeq" id="WP_055155074.1">
    <property type="nucleotide sequence ID" value="NZ_CYZU01000068.1"/>
</dbReference>
<evidence type="ECO:0000256" key="3">
    <source>
        <dbReference type="ARBA" id="ARBA00023163"/>
    </source>
</evidence>
<evidence type="ECO:0000256" key="1">
    <source>
        <dbReference type="ARBA" id="ARBA00023015"/>
    </source>
</evidence>
<dbReference type="CDD" id="cd07377">
    <property type="entry name" value="WHTH_GntR"/>
    <property type="match status" value="1"/>
</dbReference>
<evidence type="ECO:0000256" key="2">
    <source>
        <dbReference type="ARBA" id="ARBA00023125"/>
    </source>
</evidence>
<dbReference type="GO" id="GO:0003677">
    <property type="term" value="F:DNA binding"/>
    <property type="evidence" value="ECO:0007669"/>
    <property type="project" value="UniProtKB-KW"/>
</dbReference>
<sequence length="484" mass="54964">MKKEMDLCQVVYNNLATQIRFGAYRFGDQLPTLEELSHLQMVSIDTVRTAYRRLQADGFITLSKSTGATVKVQYTEAEIAQNIQKFYSQRKDSLLDLSQSMRFLFCNALWTALKHAPPEILDEIDLLVLQNRDILPSYTQHLQLIYGSLHNELMMRLVWQTFMFFQAPFLSISDNVTRLIAESNPLLDLTGCCRRKDWAGLWSAVEAFFEKFSCALSGFYEEKISLPPTEKQVTFIWSSYKKTSQICYSLCREILGSISRHEYPAGSYLPSLEKLAKEKQVSVSTIRRTLLVLNQIGAVKSLNGVGTKILPLGDNTENCDFTQPVISKRLLDYVQCLQFFALSCRMTAESTLASLDSEAFAECKNRLLKIKQTGQPELVVYVSLEFIACSTPLRTIRTVYTELLHLLFWGNPLRSIRKNQEGFSGFFLPYIEYFIACLDRPAPVAFAATLEELVTCLLNLSVELMAELGFSEVESLLIPSNSKA</sequence>
<dbReference type="PANTHER" id="PTHR43537">
    <property type="entry name" value="TRANSCRIPTIONAL REGULATOR, GNTR FAMILY"/>
    <property type="match status" value="1"/>
</dbReference>
<keyword evidence="1" id="KW-0805">Transcription regulation</keyword>
<evidence type="ECO:0000313" key="5">
    <source>
        <dbReference type="EMBL" id="CUP22589.1"/>
    </source>
</evidence>
<evidence type="ECO:0000259" key="4">
    <source>
        <dbReference type="PROSITE" id="PS50949"/>
    </source>
</evidence>
<dbReference type="AlphaFoldDB" id="A0A174LMC0"/>
<feature type="domain" description="HTH gntR-type" evidence="4">
    <location>
        <begin position="244"/>
        <end position="312"/>
    </location>
</feature>
<dbReference type="InterPro" id="IPR036388">
    <property type="entry name" value="WH-like_DNA-bd_sf"/>
</dbReference>
<keyword evidence="3" id="KW-0804">Transcription</keyword>
<dbReference type="Proteomes" id="UP000095544">
    <property type="component" value="Unassembled WGS sequence"/>
</dbReference>
<organism evidence="5 6">
    <name type="scientific">Faecalicatena contorta</name>
    <dbReference type="NCBI Taxonomy" id="39482"/>
    <lineage>
        <taxon>Bacteria</taxon>
        <taxon>Bacillati</taxon>
        <taxon>Bacillota</taxon>
        <taxon>Clostridia</taxon>
        <taxon>Lachnospirales</taxon>
        <taxon>Lachnospiraceae</taxon>
        <taxon>Faecalicatena</taxon>
    </lineage>
</organism>